<comment type="caution">
    <text evidence="1">The sequence shown here is derived from an EMBL/GenBank/DDBJ whole genome shotgun (WGS) entry which is preliminary data.</text>
</comment>
<dbReference type="AlphaFoldDB" id="A0A5C5ZKB5"/>
<gene>
    <name evidence="1" type="ORF">Pla100_58980</name>
</gene>
<sequence length="157" mass="18365">MRDASFLAAHGKPKGHELTFSRSLLLVLSPRRYSCSCSCSILCFEYKSHFIKHKYVRPATSGTYKRVSRVDRFVPRRMNLAPFTSPQSSGKIRYPRVVNTPLHSIFIERVWDVIYFARSLRPRRFFVFNVDPVLRFRLADCGDAFDETRERLGGDRR</sequence>
<reference evidence="1 2" key="1">
    <citation type="submission" date="2019-02" db="EMBL/GenBank/DDBJ databases">
        <title>Deep-cultivation of Planctomycetes and their phenomic and genomic characterization uncovers novel biology.</title>
        <authorList>
            <person name="Wiegand S."/>
            <person name="Jogler M."/>
            <person name="Boedeker C."/>
            <person name="Pinto D."/>
            <person name="Vollmers J."/>
            <person name="Rivas-Marin E."/>
            <person name="Kohn T."/>
            <person name="Peeters S.H."/>
            <person name="Heuer A."/>
            <person name="Rast P."/>
            <person name="Oberbeckmann S."/>
            <person name="Bunk B."/>
            <person name="Jeske O."/>
            <person name="Meyerdierks A."/>
            <person name="Storesund J.E."/>
            <person name="Kallscheuer N."/>
            <person name="Luecker S."/>
            <person name="Lage O.M."/>
            <person name="Pohl T."/>
            <person name="Merkel B.J."/>
            <person name="Hornburger P."/>
            <person name="Mueller R.-W."/>
            <person name="Bruemmer F."/>
            <person name="Labrenz M."/>
            <person name="Spormann A.M."/>
            <person name="Op Den Camp H."/>
            <person name="Overmann J."/>
            <person name="Amann R."/>
            <person name="Jetten M.S.M."/>
            <person name="Mascher T."/>
            <person name="Medema M.H."/>
            <person name="Devos D.P."/>
            <person name="Kaster A.-K."/>
            <person name="Ovreas L."/>
            <person name="Rohde M."/>
            <person name="Galperin M.Y."/>
            <person name="Jogler C."/>
        </authorList>
    </citation>
    <scope>NUCLEOTIDE SEQUENCE [LARGE SCALE GENOMIC DNA]</scope>
    <source>
        <strain evidence="1 2">Pla100</strain>
    </source>
</reference>
<dbReference type="Proteomes" id="UP000316213">
    <property type="component" value="Unassembled WGS sequence"/>
</dbReference>
<evidence type="ECO:0000313" key="1">
    <source>
        <dbReference type="EMBL" id="TWT87859.1"/>
    </source>
</evidence>
<evidence type="ECO:0000313" key="2">
    <source>
        <dbReference type="Proteomes" id="UP000316213"/>
    </source>
</evidence>
<accession>A0A5C5ZKB5</accession>
<keyword evidence="2" id="KW-1185">Reference proteome</keyword>
<dbReference type="EMBL" id="SJPM01000025">
    <property type="protein sequence ID" value="TWT87859.1"/>
    <property type="molecule type" value="Genomic_DNA"/>
</dbReference>
<organism evidence="1 2">
    <name type="scientific">Neorhodopirellula pilleata</name>
    <dbReference type="NCBI Taxonomy" id="2714738"/>
    <lineage>
        <taxon>Bacteria</taxon>
        <taxon>Pseudomonadati</taxon>
        <taxon>Planctomycetota</taxon>
        <taxon>Planctomycetia</taxon>
        <taxon>Pirellulales</taxon>
        <taxon>Pirellulaceae</taxon>
        <taxon>Neorhodopirellula</taxon>
    </lineage>
</organism>
<protein>
    <submittedName>
        <fullName evidence="1">Uncharacterized protein</fullName>
    </submittedName>
</protein>
<proteinExistence type="predicted"/>
<name>A0A5C5ZKB5_9BACT</name>